<protein>
    <submittedName>
        <fullName evidence="1">Uncharacterized protein</fullName>
    </submittedName>
</protein>
<dbReference type="EMBL" id="AOFT01000005">
    <property type="protein sequence ID" value="EMR06713.1"/>
    <property type="molecule type" value="Genomic_DNA"/>
</dbReference>
<gene>
    <name evidence="1" type="ORF">C772_01241</name>
</gene>
<comment type="caution">
    <text evidence="1">The sequence shown here is derived from an EMBL/GenBank/DDBJ whole genome shotgun (WGS) entry which is preliminary data.</text>
</comment>
<sequence>MQLQPKRDWGAAFGRLFLFSLKLHKHLLALMFITCYDSLMNKTCIL</sequence>
<proteinExistence type="predicted"/>
<accession>M7NDT0</accession>
<reference evidence="1 2" key="1">
    <citation type="journal article" date="2013" name="Genome Announc.">
        <title>Draft Genome Sequence of Bhargavaea cecembensis Strain DSE10T, Isolated from a Deep-Sea Sediment Sample Collected at a Depth of 5,904 m from the Chagos-Laccadive Ridge System in the Indian Ocean.</title>
        <authorList>
            <person name="Shivaji S."/>
            <person name="Ara S."/>
            <person name="Begum Z."/>
            <person name="Ruth M."/>
            <person name="Singh A."/>
            <person name="Kumar Pinnaka A."/>
        </authorList>
    </citation>
    <scope>NUCLEOTIDE SEQUENCE [LARGE SCALE GENOMIC DNA]</scope>
    <source>
        <strain evidence="1 2">DSE10</strain>
    </source>
</reference>
<dbReference type="Proteomes" id="UP000011919">
    <property type="component" value="Unassembled WGS sequence"/>
</dbReference>
<dbReference type="AlphaFoldDB" id="M7NDT0"/>
<evidence type="ECO:0000313" key="2">
    <source>
        <dbReference type="Proteomes" id="UP000011919"/>
    </source>
</evidence>
<dbReference type="STRING" id="1235279.C772_01241"/>
<organism evidence="1 2">
    <name type="scientific">Bhargavaea cecembensis DSE10</name>
    <dbReference type="NCBI Taxonomy" id="1235279"/>
    <lineage>
        <taxon>Bacteria</taxon>
        <taxon>Bacillati</taxon>
        <taxon>Bacillota</taxon>
        <taxon>Bacilli</taxon>
        <taxon>Bacillales</taxon>
        <taxon>Caryophanaceae</taxon>
        <taxon>Bhargavaea</taxon>
    </lineage>
</organism>
<name>M7NDT0_9BACL</name>
<evidence type="ECO:0000313" key="1">
    <source>
        <dbReference type="EMBL" id="EMR06713.1"/>
    </source>
</evidence>
<keyword evidence="2" id="KW-1185">Reference proteome</keyword>